<protein>
    <submittedName>
        <fullName evidence="2">Uncharacterized protein</fullName>
    </submittedName>
</protein>
<feature type="compositionally biased region" description="Polar residues" evidence="1">
    <location>
        <begin position="1"/>
        <end position="11"/>
    </location>
</feature>
<keyword evidence="3" id="KW-1185">Reference proteome</keyword>
<sequence>MDANVRPTSASMVPADPADNVEVPPDQSTRCTPPDQQVDEETEPVDNNQEEGEPPDPHFLPSGSGCPVYALSLLFSYLKDRTYQTNATPSWLVPPGPHPLKNTSTCVPYRAANGLGPAYIQDMVKPYTQTTHSALANRLAAPSLRARNSTKSRLFAVLSHKWWNEQNVYTSSAEG</sequence>
<accession>A0A9N7VRQ5</accession>
<reference evidence="2" key="1">
    <citation type="submission" date="2020-03" db="EMBL/GenBank/DDBJ databases">
        <authorList>
            <person name="Weist P."/>
        </authorList>
    </citation>
    <scope>NUCLEOTIDE SEQUENCE</scope>
</reference>
<comment type="caution">
    <text evidence="2">The sequence shown here is derived from an EMBL/GenBank/DDBJ whole genome shotgun (WGS) entry which is preliminary data.</text>
</comment>
<feature type="region of interest" description="Disordered" evidence="1">
    <location>
        <begin position="1"/>
        <end position="62"/>
    </location>
</feature>
<dbReference type="Proteomes" id="UP001153269">
    <property type="component" value="Unassembled WGS sequence"/>
</dbReference>
<feature type="compositionally biased region" description="Acidic residues" evidence="1">
    <location>
        <begin position="37"/>
        <end position="54"/>
    </location>
</feature>
<dbReference type="AlphaFoldDB" id="A0A9N7VRQ5"/>
<gene>
    <name evidence="2" type="ORF">PLEPLA_LOCUS44935</name>
</gene>
<evidence type="ECO:0000313" key="2">
    <source>
        <dbReference type="EMBL" id="CAB1457131.1"/>
    </source>
</evidence>
<name>A0A9N7VRQ5_PLEPL</name>
<dbReference type="EMBL" id="CADEAL010004326">
    <property type="protein sequence ID" value="CAB1457131.1"/>
    <property type="molecule type" value="Genomic_DNA"/>
</dbReference>
<evidence type="ECO:0000256" key="1">
    <source>
        <dbReference type="SAM" id="MobiDB-lite"/>
    </source>
</evidence>
<feature type="compositionally biased region" description="Polar residues" evidence="1">
    <location>
        <begin position="26"/>
        <end position="35"/>
    </location>
</feature>
<organism evidence="2 3">
    <name type="scientific">Pleuronectes platessa</name>
    <name type="common">European plaice</name>
    <dbReference type="NCBI Taxonomy" id="8262"/>
    <lineage>
        <taxon>Eukaryota</taxon>
        <taxon>Metazoa</taxon>
        <taxon>Chordata</taxon>
        <taxon>Craniata</taxon>
        <taxon>Vertebrata</taxon>
        <taxon>Euteleostomi</taxon>
        <taxon>Actinopterygii</taxon>
        <taxon>Neopterygii</taxon>
        <taxon>Teleostei</taxon>
        <taxon>Neoteleostei</taxon>
        <taxon>Acanthomorphata</taxon>
        <taxon>Carangaria</taxon>
        <taxon>Pleuronectiformes</taxon>
        <taxon>Pleuronectoidei</taxon>
        <taxon>Pleuronectidae</taxon>
        <taxon>Pleuronectes</taxon>
    </lineage>
</organism>
<proteinExistence type="predicted"/>
<evidence type="ECO:0000313" key="3">
    <source>
        <dbReference type="Proteomes" id="UP001153269"/>
    </source>
</evidence>